<comment type="similarity">
    <text evidence="13">Belongs to the LpxK family.</text>
</comment>
<keyword evidence="6 13" id="KW-0441">Lipid A biosynthesis</keyword>
<accession>A0A0M6Y4A0</accession>
<keyword evidence="14" id="KW-1133">Transmembrane helix</keyword>
<evidence type="ECO:0000256" key="9">
    <source>
        <dbReference type="ARBA" id="ARBA00022777"/>
    </source>
</evidence>
<comment type="function">
    <text evidence="1 13">Transfers the gamma-phosphate of ATP to the 4'-position of a tetraacyldisaccharide 1-phosphate intermediate (termed DS-1-P) to form tetraacyldisaccharide 1,4'-bis-phosphate (lipid IVA).</text>
</comment>
<evidence type="ECO:0000256" key="2">
    <source>
        <dbReference type="ARBA" id="ARBA00004870"/>
    </source>
</evidence>
<comment type="catalytic activity">
    <reaction evidence="13">
        <text>a lipid A disaccharide + ATP = a lipid IVA + ADP + H(+)</text>
        <dbReference type="Rhea" id="RHEA:67840"/>
        <dbReference type="ChEBI" id="CHEBI:15378"/>
        <dbReference type="ChEBI" id="CHEBI:30616"/>
        <dbReference type="ChEBI" id="CHEBI:176343"/>
        <dbReference type="ChEBI" id="CHEBI:176425"/>
        <dbReference type="ChEBI" id="CHEBI:456216"/>
        <dbReference type="EC" id="2.7.1.130"/>
    </reaction>
</comment>
<keyword evidence="9 13" id="KW-0418">Kinase</keyword>
<feature type="binding site" evidence="13">
    <location>
        <begin position="54"/>
        <end position="61"/>
    </location>
    <ligand>
        <name>ATP</name>
        <dbReference type="ChEBI" id="CHEBI:30616"/>
    </ligand>
</feature>
<dbReference type="Proteomes" id="UP000048926">
    <property type="component" value="Unassembled WGS sequence"/>
</dbReference>
<dbReference type="InterPro" id="IPR003758">
    <property type="entry name" value="LpxK"/>
</dbReference>
<keyword evidence="8 13" id="KW-0547">Nucleotide-binding</keyword>
<proteinExistence type="inferred from homology"/>
<evidence type="ECO:0000256" key="12">
    <source>
        <dbReference type="ARBA" id="ARBA00029757"/>
    </source>
</evidence>
<keyword evidence="5 13" id="KW-0444">Lipid biosynthesis</keyword>
<evidence type="ECO:0000256" key="10">
    <source>
        <dbReference type="ARBA" id="ARBA00022840"/>
    </source>
</evidence>
<evidence type="ECO:0000256" key="8">
    <source>
        <dbReference type="ARBA" id="ARBA00022741"/>
    </source>
</evidence>
<dbReference type="GO" id="GO:0005886">
    <property type="term" value="C:plasma membrane"/>
    <property type="evidence" value="ECO:0007669"/>
    <property type="project" value="TreeGrafter"/>
</dbReference>
<evidence type="ECO:0000256" key="4">
    <source>
        <dbReference type="ARBA" id="ARBA00016436"/>
    </source>
</evidence>
<evidence type="ECO:0000256" key="11">
    <source>
        <dbReference type="ARBA" id="ARBA00023098"/>
    </source>
</evidence>
<dbReference type="GO" id="GO:0009245">
    <property type="term" value="P:lipid A biosynthetic process"/>
    <property type="evidence" value="ECO:0007669"/>
    <property type="project" value="UniProtKB-UniRule"/>
</dbReference>
<dbReference type="EC" id="2.7.1.130" evidence="3 13"/>
<dbReference type="PANTHER" id="PTHR42724">
    <property type="entry name" value="TETRAACYLDISACCHARIDE 4'-KINASE"/>
    <property type="match status" value="1"/>
</dbReference>
<evidence type="ECO:0000256" key="13">
    <source>
        <dbReference type="HAMAP-Rule" id="MF_00409"/>
    </source>
</evidence>
<organism evidence="15 16">
    <name type="scientific">Roseibium aggregatum</name>
    <dbReference type="NCBI Taxonomy" id="187304"/>
    <lineage>
        <taxon>Bacteria</taxon>
        <taxon>Pseudomonadati</taxon>
        <taxon>Pseudomonadota</taxon>
        <taxon>Alphaproteobacteria</taxon>
        <taxon>Hyphomicrobiales</taxon>
        <taxon>Stappiaceae</taxon>
        <taxon>Roseibium</taxon>
    </lineage>
</organism>
<reference evidence="16" key="1">
    <citation type="submission" date="2015-07" db="EMBL/GenBank/DDBJ databases">
        <authorList>
            <person name="Rodrigo-Torres Lidia"/>
            <person name="Arahal R.David."/>
        </authorList>
    </citation>
    <scope>NUCLEOTIDE SEQUENCE [LARGE SCALE GENOMIC DNA]</scope>
    <source>
        <strain evidence="16">CECT 4801</strain>
    </source>
</reference>
<dbReference type="OrthoDB" id="9766423at2"/>
<evidence type="ECO:0000256" key="6">
    <source>
        <dbReference type="ARBA" id="ARBA00022556"/>
    </source>
</evidence>
<comment type="pathway">
    <text evidence="2 13">Glycolipid biosynthesis; lipid IV(A) biosynthesis; lipid IV(A) from (3R)-3-hydroxytetradecanoyl-[acyl-carrier-protein] and UDP-N-acetyl-alpha-D-glucosamine: step 6/6.</text>
</comment>
<keyword evidence="16" id="KW-1185">Reference proteome</keyword>
<dbReference type="UniPathway" id="UPA00359">
    <property type="reaction ID" value="UER00482"/>
</dbReference>
<gene>
    <name evidence="13 15" type="primary">lpxK</name>
    <name evidence="15" type="ORF">LAL4801_03379</name>
</gene>
<dbReference type="GO" id="GO:0005524">
    <property type="term" value="F:ATP binding"/>
    <property type="evidence" value="ECO:0007669"/>
    <property type="project" value="UniProtKB-UniRule"/>
</dbReference>
<evidence type="ECO:0000256" key="5">
    <source>
        <dbReference type="ARBA" id="ARBA00022516"/>
    </source>
</evidence>
<evidence type="ECO:0000256" key="14">
    <source>
        <dbReference type="SAM" id="Phobius"/>
    </source>
</evidence>
<dbReference type="NCBIfam" id="TIGR00682">
    <property type="entry name" value="lpxK"/>
    <property type="match status" value="1"/>
</dbReference>
<keyword evidence="14" id="KW-0472">Membrane</keyword>
<evidence type="ECO:0000313" key="16">
    <source>
        <dbReference type="Proteomes" id="UP000048926"/>
    </source>
</evidence>
<dbReference type="EMBL" id="CXST01000002">
    <property type="protein sequence ID" value="CTQ44932.1"/>
    <property type="molecule type" value="Genomic_DNA"/>
</dbReference>
<evidence type="ECO:0000256" key="1">
    <source>
        <dbReference type="ARBA" id="ARBA00002274"/>
    </source>
</evidence>
<evidence type="ECO:0000313" key="15">
    <source>
        <dbReference type="EMBL" id="CTQ44932.1"/>
    </source>
</evidence>
<keyword evidence="10 13" id="KW-0067">ATP-binding</keyword>
<keyword evidence="14" id="KW-0812">Transmembrane</keyword>
<evidence type="ECO:0000256" key="3">
    <source>
        <dbReference type="ARBA" id="ARBA00012071"/>
    </source>
</evidence>
<keyword evidence="11 13" id="KW-0443">Lipid metabolism</keyword>
<protein>
    <recommendedName>
        <fullName evidence="4 13">Tetraacyldisaccharide 4'-kinase</fullName>
        <ecNumber evidence="3 13">2.7.1.130</ecNumber>
    </recommendedName>
    <alternativeName>
        <fullName evidence="12 13">Lipid A 4'-kinase</fullName>
    </alternativeName>
</protein>
<dbReference type="HAMAP" id="MF_00409">
    <property type="entry name" value="LpxK"/>
    <property type="match status" value="1"/>
</dbReference>
<name>A0A0M6Y4A0_9HYPH</name>
<keyword evidence="7 13" id="KW-0808">Transferase</keyword>
<sequence>MKSAPDFWWKPGQTLASWLLSPAGWIYGLVSGRRMLKKPKAKSRLPVICVGNFVVGGTGKTPFAIELSYRLQEEGLRPGFLLRGYGGKAKGPLLVDASMHDANVVGDEALLLARYGPTVIAADRPSGARLAEQQPIDVLLMDDGFQNPALAKDLSLVLVDCSVGFGNGKCLPAGPLRAPAAKQIVKADCLVLVGEGDAAEEAVHLAGRKGLPILHAHVRPQPNDELTGSRLFAFAGIGRPQKFFDTLKSLGYDVKKTREFPDHHQYTQADVRALLTEAEEAGFKLVTTSKDMARLETSTGELFHWIASSAAVLEVRMEIDDEDRLASLIKERLRRRQFGK</sequence>
<dbReference type="SUPFAM" id="SSF52540">
    <property type="entry name" value="P-loop containing nucleoside triphosphate hydrolases"/>
    <property type="match status" value="1"/>
</dbReference>
<evidence type="ECO:0000256" key="7">
    <source>
        <dbReference type="ARBA" id="ARBA00022679"/>
    </source>
</evidence>
<feature type="transmembrane region" description="Helical" evidence="14">
    <location>
        <begin position="12"/>
        <end position="30"/>
    </location>
</feature>
<dbReference type="Pfam" id="PF02606">
    <property type="entry name" value="LpxK"/>
    <property type="match status" value="1"/>
</dbReference>
<dbReference type="PANTHER" id="PTHR42724:SF1">
    <property type="entry name" value="TETRAACYLDISACCHARIDE 4'-KINASE, MITOCHONDRIAL-RELATED"/>
    <property type="match status" value="1"/>
</dbReference>
<dbReference type="InterPro" id="IPR027417">
    <property type="entry name" value="P-loop_NTPase"/>
</dbReference>
<dbReference type="AlphaFoldDB" id="A0A0M6Y4A0"/>
<dbReference type="STRING" id="187304.B0E33_06445"/>
<dbReference type="GO" id="GO:0009029">
    <property type="term" value="F:lipid-A 4'-kinase activity"/>
    <property type="evidence" value="ECO:0007669"/>
    <property type="project" value="UniProtKB-UniRule"/>
</dbReference>
<dbReference type="GO" id="GO:0009244">
    <property type="term" value="P:lipopolysaccharide core region biosynthetic process"/>
    <property type="evidence" value="ECO:0007669"/>
    <property type="project" value="TreeGrafter"/>
</dbReference>
<dbReference type="RefSeq" id="WP_055657813.1">
    <property type="nucleotide sequence ID" value="NZ_CXST01000002.1"/>
</dbReference>